<evidence type="ECO:0000256" key="3">
    <source>
        <dbReference type="ARBA" id="ARBA00022737"/>
    </source>
</evidence>
<dbReference type="InterPro" id="IPR013087">
    <property type="entry name" value="Znf_C2H2_type"/>
</dbReference>
<dbReference type="RefSeq" id="XP_046588061.1">
    <property type="nucleotide sequence ID" value="XM_046732105.1"/>
</dbReference>
<keyword evidence="3" id="KW-0677">Repeat</keyword>
<evidence type="ECO:0000256" key="9">
    <source>
        <dbReference type="PROSITE-ProRule" id="PRU00042"/>
    </source>
</evidence>
<dbReference type="Gene3D" id="3.30.160.60">
    <property type="entry name" value="Classic Zinc Finger"/>
    <property type="match status" value="9"/>
</dbReference>
<dbReference type="Gene3D" id="3.40.1800.20">
    <property type="match status" value="1"/>
</dbReference>
<keyword evidence="13" id="KW-1185">Reference proteome</keyword>
<dbReference type="RefSeq" id="XP_015518905.1">
    <property type="nucleotide sequence ID" value="XM_015663419.1"/>
</dbReference>
<feature type="domain" description="ZAD" evidence="12">
    <location>
        <begin position="13"/>
        <end position="86"/>
    </location>
</feature>
<feature type="domain" description="C2H2-type" evidence="11">
    <location>
        <begin position="425"/>
        <end position="452"/>
    </location>
</feature>
<dbReference type="KEGG" id="nlo:107223666"/>
<evidence type="ECO:0000256" key="7">
    <source>
        <dbReference type="ARBA" id="ARBA00023163"/>
    </source>
</evidence>
<keyword evidence="6" id="KW-0805">Transcription regulation</keyword>
<evidence type="ECO:0000256" key="6">
    <source>
        <dbReference type="ARBA" id="ARBA00023015"/>
    </source>
</evidence>
<dbReference type="GeneID" id="107223666"/>
<dbReference type="PROSITE" id="PS51915">
    <property type="entry name" value="ZAD"/>
    <property type="match status" value="1"/>
</dbReference>
<dbReference type="InterPro" id="IPR036236">
    <property type="entry name" value="Znf_C2H2_sf"/>
</dbReference>
<dbReference type="SMART" id="SM00355">
    <property type="entry name" value="ZnF_C2H2"/>
    <property type="match status" value="15"/>
</dbReference>
<feature type="domain" description="C2H2-type" evidence="11">
    <location>
        <begin position="331"/>
        <end position="358"/>
    </location>
</feature>
<dbReference type="FunCoup" id="A0A6J0BWU3">
    <property type="interactions" value="1940"/>
</dbReference>
<feature type="domain" description="C2H2-type" evidence="11">
    <location>
        <begin position="366"/>
        <end position="391"/>
    </location>
</feature>
<feature type="binding site" evidence="10">
    <location>
        <position position="62"/>
    </location>
    <ligand>
        <name>Zn(2+)</name>
        <dbReference type="ChEBI" id="CHEBI:29105"/>
    </ligand>
</feature>
<feature type="domain" description="C2H2-type" evidence="11">
    <location>
        <begin position="519"/>
        <end position="541"/>
    </location>
</feature>
<evidence type="ECO:0000256" key="10">
    <source>
        <dbReference type="PROSITE-ProRule" id="PRU01263"/>
    </source>
</evidence>
<evidence type="ECO:0000259" key="12">
    <source>
        <dbReference type="PROSITE" id="PS51915"/>
    </source>
</evidence>
<feature type="domain" description="C2H2-type" evidence="11">
    <location>
        <begin position="161"/>
        <end position="189"/>
    </location>
</feature>
<evidence type="ECO:0000313" key="16">
    <source>
        <dbReference type="RefSeq" id="XP_046588046.1"/>
    </source>
</evidence>
<gene>
    <name evidence="14 15 16 17 18 19" type="primary">LOC107223666</name>
</gene>
<dbReference type="RefSeq" id="XP_046588041.1">
    <property type="nucleotide sequence ID" value="XM_046732085.1"/>
</dbReference>
<keyword evidence="8" id="KW-0539">Nucleus</keyword>
<dbReference type="Pfam" id="PF00096">
    <property type="entry name" value="zf-C2H2"/>
    <property type="match status" value="6"/>
</dbReference>
<evidence type="ECO:0000256" key="4">
    <source>
        <dbReference type="ARBA" id="ARBA00022771"/>
    </source>
</evidence>
<dbReference type="RefSeq" id="XP_046588068.1">
    <property type="nucleotide sequence ID" value="XM_046732112.1"/>
</dbReference>
<dbReference type="InterPro" id="IPR050636">
    <property type="entry name" value="C2H2-ZF_domain-containing"/>
</dbReference>
<dbReference type="SUPFAM" id="SSF57667">
    <property type="entry name" value="beta-beta-alpha zinc fingers"/>
    <property type="match status" value="6"/>
</dbReference>
<dbReference type="PROSITE" id="PS00028">
    <property type="entry name" value="ZINC_FINGER_C2H2_1"/>
    <property type="match status" value="11"/>
</dbReference>
<dbReference type="GO" id="GO:0030674">
    <property type="term" value="F:protein-macromolecule adaptor activity"/>
    <property type="evidence" value="ECO:0007669"/>
    <property type="project" value="UniProtKB-ARBA"/>
</dbReference>
<evidence type="ECO:0000256" key="1">
    <source>
        <dbReference type="ARBA" id="ARBA00004123"/>
    </source>
</evidence>
<evidence type="ECO:0000313" key="17">
    <source>
        <dbReference type="RefSeq" id="XP_046588052.1"/>
    </source>
</evidence>
<comment type="subcellular location">
    <subcellularLocation>
        <location evidence="1">Nucleus</location>
    </subcellularLocation>
</comment>
<dbReference type="InterPro" id="IPR012934">
    <property type="entry name" value="Znf_AD"/>
</dbReference>
<dbReference type="OrthoDB" id="8180026at2759"/>
<evidence type="ECO:0000256" key="5">
    <source>
        <dbReference type="ARBA" id="ARBA00022833"/>
    </source>
</evidence>
<dbReference type="GO" id="GO:0008270">
    <property type="term" value="F:zinc ion binding"/>
    <property type="evidence" value="ECO:0007669"/>
    <property type="project" value="UniProtKB-UniRule"/>
</dbReference>
<keyword evidence="2 10" id="KW-0479">Metal-binding</keyword>
<feature type="domain" description="C2H2-type" evidence="11">
    <location>
        <begin position="491"/>
        <end position="518"/>
    </location>
</feature>
<feature type="binding site" evidence="10">
    <location>
        <position position="18"/>
    </location>
    <ligand>
        <name>Zn(2+)</name>
        <dbReference type="ChEBI" id="CHEBI:29105"/>
    </ligand>
</feature>
<dbReference type="SUPFAM" id="SSF57716">
    <property type="entry name" value="Glucocorticoid receptor-like (DNA-binding domain)"/>
    <property type="match status" value="1"/>
</dbReference>
<dbReference type="Pfam" id="PF07776">
    <property type="entry name" value="zf-AD"/>
    <property type="match status" value="1"/>
</dbReference>
<dbReference type="InParanoid" id="A0A6J0BWU3"/>
<protein>
    <submittedName>
        <fullName evidence="14 15 16">Zinc finger protein 2 homolog</fullName>
    </submittedName>
</protein>
<dbReference type="AlphaFoldDB" id="A0A6J0BWU3"/>
<feature type="domain" description="C2H2-type" evidence="11">
    <location>
        <begin position="546"/>
        <end position="573"/>
    </location>
</feature>
<dbReference type="Proteomes" id="UP000829291">
    <property type="component" value="Chromosome 1"/>
</dbReference>
<evidence type="ECO:0000259" key="11">
    <source>
        <dbReference type="PROSITE" id="PS50157"/>
    </source>
</evidence>
<feature type="domain" description="C2H2-type" evidence="11">
    <location>
        <begin position="134"/>
        <end position="162"/>
    </location>
</feature>
<accession>A0A6J0BWU3</accession>
<feature type="domain" description="C2H2-type" evidence="11">
    <location>
        <begin position="576"/>
        <end position="603"/>
    </location>
</feature>
<dbReference type="GO" id="GO:0005634">
    <property type="term" value="C:nucleus"/>
    <property type="evidence" value="ECO:0007669"/>
    <property type="project" value="UniProtKB-SubCell"/>
</dbReference>
<feature type="domain" description="C2H2-type" evidence="11">
    <location>
        <begin position="604"/>
        <end position="631"/>
    </location>
</feature>
<feature type="binding site" evidence="10">
    <location>
        <position position="59"/>
    </location>
    <ligand>
        <name>Zn(2+)</name>
        <dbReference type="ChEBI" id="CHEBI:29105"/>
    </ligand>
</feature>
<keyword evidence="7" id="KW-0804">Transcription</keyword>
<evidence type="ECO:0000256" key="8">
    <source>
        <dbReference type="ARBA" id="ARBA00023242"/>
    </source>
</evidence>
<dbReference type="FunFam" id="3.30.160.60:FF:000446">
    <property type="entry name" value="Zinc finger protein"/>
    <property type="match status" value="1"/>
</dbReference>
<reference evidence="14" key="1">
    <citation type="submission" date="2025-04" db="UniProtKB">
        <authorList>
            <consortium name="RefSeq"/>
        </authorList>
    </citation>
    <scope>IDENTIFICATION</scope>
    <source>
        <tissue evidence="15 16">Thorax and Abdomen</tissue>
        <tissue evidence="14">Whole body</tissue>
    </source>
</reference>
<evidence type="ECO:0000313" key="18">
    <source>
        <dbReference type="RefSeq" id="XP_046588061.1"/>
    </source>
</evidence>
<dbReference type="FunFam" id="3.30.160.60:FF:000534">
    <property type="entry name" value="zinc finger protein 674"/>
    <property type="match status" value="1"/>
</dbReference>
<dbReference type="PANTHER" id="PTHR47772">
    <property type="entry name" value="ZINC FINGER PROTEIN 200"/>
    <property type="match status" value="1"/>
</dbReference>
<dbReference type="SMART" id="SM00868">
    <property type="entry name" value="zf-AD"/>
    <property type="match status" value="1"/>
</dbReference>
<evidence type="ECO:0000313" key="15">
    <source>
        <dbReference type="RefSeq" id="XP_046588041.1"/>
    </source>
</evidence>
<dbReference type="RefSeq" id="XP_046588046.1">
    <property type="nucleotide sequence ID" value="XM_046732090.1"/>
</dbReference>
<keyword evidence="4 9" id="KW-0863">Zinc-finger</keyword>
<feature type="domain" description="C2H2-type" evidence="11">
    <location>
        <begin position="450"/>
        <end position="478"/>
    </location>
</feature>
<sequence>MEGTANEEKELVEMCRLCAKTGLGYIPIFADKNSAVAEKISRCLPIIVLMTDELPLFVCQNCFSYLNISYKLIVDSIKTDTLLRSQLASLNKPDCSGAKSDTEEIAQEVTVRIDSSQLSKQYIEEFDESLKVPIKCDLCDKIFEDMNIFDTHIEEDHLLEWPCNFCDNSYRESRDLLAHKETSHYGEITTCANCTNRKANNSLAVCKSESMDLSDVHEERLGTASETVTPEIKLAKNSLEVMCKVCKITVENSKLLPKHYSIHRRKIARCHTCQTRCHSVYDLFLHKRSAHNMYKKVNLRFVCDMCDKIFSNSSQWQHHMDKACPRKFSVHSCKYCKNSFSTHHKLTYHLRKHKKEMLDDPDVTVYKCVACPKVFVDQQFYQKHRNVHDPECWDKFKCTLCNRSFRDRVRLKEHNQSVHEGVRPHQCDVCGRMFHRSSNMKAHRMKHFGHKCSQCEEIFQTIRLLTNHMQDVHKIEVNLKNPAKKYSSSCYVCRFCGKQLATNQSILDHERIHTGEKPYSCNLCDKTFRSYTARWAHVQRHKKGSYVCEHCGKCFSYKQNLTTHVQIHVPNEERKHPCSKCGKRFLRKAHLNVHMRIHDGVRPYACDICLFRFTQLGDMKRHRARHANGEVRLSFPRRKTVQEDLQIDGYGAAAQKL</sequence>
<dbReference type="FunFam" id="3.30.160.60:FF:000688">
    <property type="entry name" value="zinc finger protein 197 isoform X1"/>
    <property type="match status" value="1"/>
</dbReference>
<organism evidence="13 14">
    <name type="scientific">Neodiprion lecontei</name>
    <name type="common">Redheaded pine sawfly</name>
    <dbReference type="NCBI Taxonomy" id="441921"/>
    <lineage>
        <taxon>Eukaryota</taxon>
        <taxon>Metazoa</taxon>
        <taxon>Ecdysozoa</taxon>
        <taxon>Arthropoda</taxon>
        <taxon>Hexapoda</taxon>
        <taxon>Insecta</taxon>
        <taxon>Pterygota</taxon>
        <taxon>Neoptera</taxon>
        <taxon>Endopterygota</taxon>
        <taxon>Hymenoptera</taxon>
        <taxon>Tenthredinoidea</taxon>
        <taxon>Diprionidae</taxon>
        <taxon>Diprioninae</taxon>
        <taxon>Neodiprion</taxon>
    </lineage>
</organism>
<proteinExistence type="predicted"/>
<evidence type="ECO:0000256" key="2">
    <source>
        <dbReference type="ARBA" id="ARBA00022723"/>
    </source>
</evidence>
<evidence type="ECO:0000313" key="19">
    <source>
        <dbReference type="RefSeq" id="XP_046588068.1"/>
    </source>
</evidence>
<dbReference type="RefSeq" id="XP_046588052.1">
    <property type="nucleotide sequence ID" value="XM_046732096.1"/>
</dbReference>
<feature type="binding site" evidence="10">
    <location>
        <position position="15"/>
    </location>
    <ligand>
        <name>Zn(2+)</name>
        <dbReference type="ChEBI" id="CHEBI:29105"/>
    </ligand>
</feature>
<evidence type="ECO:0000313" key="14">
    <source>
        <dbReference type="RefSeq" id="XP_015518905.1"/>
    </source>
</evidence>
<dbReference type="PANTHER" id="PTHR47772:SF13">
    <property type="entry name" value="GASTRULA ZINC FINGER PROTEIN XLCGF49.1-LIKE-RELATED"/>
    <property type="match status" value="1"/>
</dbReference>
<feature type="domain" description="C2H2-type" evidence="11">
    <location>
        <begin position="396"/>
        <end position="424"/>
    </location>
</feature>
<keyword evidence="5 10" id="KW-0862">Zinc</keyword>
<dbReference type="FunFam" id="3.30.160.60:FF:000110">
    <property type="entry name" value="Zinc finger protein-like"/>
    <property type="match status" value="1"/>
</dbReference>
<name>A0A6J0BWU3_NEOLC</name>
<dbReference type="PROSITE" id="PS50157">
    <property type="entry name" value="ZINC_FINGER_C2H2_2"/>
    <property type="match status" value="12"/>
</dbReference>
<evidence type="ECO:0000313" key="13">
    <source>
        <dbReference type="Proteomes" id="UP000829291"/>
    </source>
</evidence>